<dbReference type="InterPro" id="IPR050368">
    <property type="entry name" value="ClC-type_chloride_channel"/>
</dbReference>
<evidence type="ECO:0000256" key="5">
    <source>
        <dbReference type="SAM" id="Phobius"/>
    </source>
</evidence>
<feature type="transmembrane region" description="Helical" evidence="5">
    <location>
        <begin position="282"/>
        <end position="315"/>
    </location>
</feature>
<evidence type="ECO:0000256" key="1">
    <source>
        <dbReference type="ARBA" id="ARBA00004141"/>
    </source>
</evidence>
<dbReference type="EMBL" id="JAVTXN010000007">
    <property type="protein sequence ID" value="MDT9608975.1"/>
    <property type="molecule type" value="Genomic_DNA"/>
</dbReference>
<dbReference type="Pfam" id="PF00654">
    <property type="entry name" value="Voltage_CLC"/>
    <property type="match status" value="1"/>
</dbReference>
<accession>A0AAW8WIW0</accession>
<dbReference type="PANTHER" id="PTHR43427">
    <property type="entry name" value="CHLORIDE CHANNEL PROTEIN CLC-E"/>
    <property type="match status" value="1"/>
</dbReference>
<dbReference type="Gene3D" id="1.10.3080.10">
    <property type="entry name" value="Clc chloride channel"/>
    <property type="match status" value="1"/>
</dbReference>
<comment type="caution">
    <text evidence="6">The sequence shown here is derived from an EMBL/GenBank/DDBJ whole genome shotgun (WGS) entry which is preliminary data.</text>
</comment>
<dbReference type="RefSeq" id="WP_285212482.1">
    <property type="nucleotide sequence ID" value="NZ_JAVTXN010000007.1"/>
</dbReference>
<dbReference type="Proteomes" id="UP001253287">
    <property type="component" value="Unassembled WGS sequence"/>
</dbReference>
<keyword evidence="3 5" id="KW-1133">Transmembrane helix</keyword>
<comment type="subcellular location">
    <subcellularLocation>
        <location evidence="1">Membrane</location>
        <topology evidence="1">Multi-pass membrane protein</topology>
    </subcellularLocation>
</comment>
<evidence type="ECO:0000256" key="2">
    <source>
        <dbReference type="ARBA" id="ARBA00022692"/>
    </source>
</evidence>
<evidence type="ECO:0000313" key="7">
    <source>
        <dbReference type="Proteomes" id="UP001253287"/>
    </source>
</evidence>
<feature type="transmembrane region" description="Helical" evidence="5">
    <location>
        <begin position="12"/>
        <end position="28"/>
    </location>
</feature>
<feature type="transmembrane region" description="Helical" evidence="5">
    <location>
        <begin position="321"/>
        <end position="349"/>
    </location>
</feature>
<keyword evidence="2 5" id="KW-0812">Transmembrane</keyword>
<keyword evidence="4 5" id="KW-0472">Membrane</keyword>
<dbReference type="SUPFAM" id="SSF81340">
    <property type="entry name" value="Clc chloride channel"/>
    <property type="match status" value="1"/>
</dbReference>
<dbReference type="InterPro" id="IPR001807">
    <property type="entry name" value="ClC"/>
</dbReference>
<dbReference type="GO" id="GO:0015108">
    <property type="term" value="F:chloride transmembrane transporter activity"/>
    <property type="evidence" value="ECO:0007669"/>
    <property type="project" value="InterPro"/>
</dbReference>
<evidence type="ECO:0000313" key="6">
    <source>
        <dbReference type="EMBL" id="MDT9608975.1"/>
    </source>
</evidence>
<gene>
    <name evidence="6" type="ORF">RON39_02360</name>
</gene>
<dbReference type="InterPro" id="IPR014743">
    <property type="entry name" value="Cl-channel_core"/>
</dbReference>
<dbReference type="CDD" id="cd00400">
    <property type="entry name" value="Voltage_gated_ClC"/>
    <property type="match status" value="1"/>
</dbReference>
<proteinExistence type="predicted"/>
<reference evidence="6" key="1">
    <citation type="submission" date="2023-08" db="EMBL/GenBank/DDBJ databases">
        <title>Lactobacillus from the Female Urinary Tract.</title>
        <authorList>
            <person name="Stegman N."/>
            <person name="Jackson B."/>
            <person name="Steiling M."/>
            <person name="Sedano C."/>
            <person name="Wolfe A."/>
            <person name="Putonti C."/>
        </authorList>
    </citation>
    <scope>NUCLEOTIDE SEQUENCE</scope>
    <source>
        <strain evidence="6">UMB5661</strain>
    </source>
</reference>
<evidence type="ECO:0000256" key="3">
    <source>
        <dbReference type="ARBA" id="ARBA00022989"/>
    </source>
</evidence>
<organism evidence="6 7">
    <name type="scientific">Lactobacillus crispatus</name>
    <dbReference type="NCBI Taxonomy" id="47770"/>
    <lineage>
        <taxon>Bacteria</taxon>
        <taxon>Bacillati</taxon>
        <taxon>Bacillota</taxon>
        <taxon>Bacilli</taxon>
        <taxon>Lactobacillales</taxon>
        <taxon>Lactobacillaceae</taxon>
        <taxon>Lactobacillus</taxon>
    </lineage>
</organism>
<dbReference type="GO" id="GO:0016020">
    <property type="term" value="C:membrane"/>
    <property type="evidence" value="ECO:0007669"/>
    <property type="project" value="UniProtKB-SubCell"/>
</dbReference>
<feature type="transmembrane region" description="Helical" evidence="5">
    <location>
        <begin position="176"/>
        <end position="195"/>
    </location>
</feature>
<feature type="transmembrane region" description="Helical" evidence="5">
    <location>
        <begin position="215"/>
        <end position="234"/>
    </location>
</feature>
<name>A0AAW8WIW0_9LACO</name>
<feature type="transmembrane region" description="Helical" evidence="5">
    <location>
        <begin position="136"/>
        <end position="156"/>
    </location>
</feature>
<protein>
    <submittedName>
        <fullName evidence="6">Chloride channel protein</fullName>
    </submittedName>
</protein>
<sequence length="361" mass="40250">MFDKLPVPSQALPFFICIPFGFIIGILIKRLGSYPLTIEEVLMSVKQEGKINYHNWWKSLTLGLISLAAGGSIGPEASTTVLGSGMVNWLGDRLRLIAYSSDWKWNHFWDTIVSKKQLKKLPKFSSLFKSKLHQKVFCLIMVMIGVVGAAIIFKLFPEEGLFGIHHRHILWQWHYSMYVIIPLIVGWSFGMFFLWSEKWSDYFAEKITISPIIKATIWGIVLALLTLITSYALYSGEFQIVPFVHQALQISPLFLLVIAVIKTLSTNIGFSLGWRGGKIFPSIFASVAVGAAIAQFLPIMPVMCVAITVSASIAVILGKPLLTAILLILLLPIELAPVILVSAYLAACLTKVSYSFRQKNN</sequence>
<evidence type="ECO:0000256" key="4">
    <source>
        <dbReference type="ARBA" id="ARBA00023136"/>
    </source>
</evidence>
<dbReference type="PANTHER" id="PTHR43427:SF12">
    <property type="entry name" value="CHLORIDE TRANSPORTER"/>
    <property type="match status" value="1"/>
</dbReference>
<dbReference type="AlphaFoldDB" id="A0AAW8WIW0"/>